<comment type="subcellular location">
    <subcellularLocation>
        <location evidence="2">Cell membrane</location>
        <topology evidence="2">Multi-pass membrane protein</topology>
    </subcellularLocation>
</comment>
<dbReference type="EMBL" id="CP080507">
    <property type="protein sequence ID" value="QYM79249.1"/>
    <property type="molecule type" value="Genomic_DNA"/>
</dbReference>
<dbReference type="Proteomes" id="UP000825051">
    <property type="component" value="Chromosome"/>
</dbReference>
<comment type="similarity">
    <text evidence="3">Belongs to the peptidase M50B family.</text>
</comment>
<evidence type="ECO:0000256" key="1">
    <source>
        <dbReference type="ARBA" id="ARBA00001947"/>
    </source>
</evidence>
<gene>
    <name evidence="15" type="ORF">K0B96_01125</name>
</gene>
<keyword evidence="12 13" id="KW-0472">Membrane</keyword>
<evidence type="ECO:0000259" key="14">
    <source>
        <dbReference type="Pfam" id="PF02163"/>
    </source>
</evidence>
<dbReference type="KEGG" id="ole:K0B96_01125"/>
<dbReference type="PANTHER" id="PTHR35864">
    <property type="entry name" value="ZINC METALLOPROTEASE MJ0611-RELATED"/>
    <property type="match status" value="1"/>
</dbReference>
<dbReference type="CDD" id="cd06158">
    <property type="entry name" value="S2P-M50_like_1"/>
    <property type="match status" value="1"/>
</dbReference>
<evidence type="ECO:0000313" key="15">
    <source>
        <dbReference type="EMBL" id="QYM79249.1"/>
    </source>
</evidence>
<dbReference type="InterPro" id="IPR008915">
    <property type="entry name" value="Peptidase_M50"/>
</dbReference>
<evidence type="ECO:0000256" key="13">
    <source>
        <dbReference type="SAM" id="Phobius"/>
    </source>
</evidence>
<dbReference type="InterPro" id="IPR052348">
    <property type="entry name" value="Metallopeptidase_M50B"/>
</dbReference>
<keyword evidence="10 13" id="KW-1133">Transmembrane helix</keyword>
<evidence type="ECO:0000256" key="8">
    <source>
        <dbReference type="ARBA" id="ARBA00022801"/>
    </source>
</evidence>
<dbReference type="GO" id="GO:0046872">
    <property type="term" value="F:metal ion binding"/>
    <property type="evidence" value="ECO:0007669"/>
    <property type="project" value="UniProtKB-KW"/>
</dbReference>
<reference evidence="15" key="1">
    <citation type="submission" date="2021-08" db="EMBL/GenBank/DDBJ databases">
        <title>Genome of a novel bacterium of the phylum Verrucomicrobia, Oleiharenicola sp. KSB-15.</title>
        <authorList>
            <person name="Chung J.-H."/>
            <person name="Ahn J.-H."/>
            <person name="Yoon Y."/>
            <person name="Kim D.-Y."/>
            <person name="An S.-H."/>
            <person name="Park I."/>
            <person name="Yeon J."/>
        </authorList>
    </citation>
    <scope>NUCLEOTIDE SEQUENCE</scope>
    <source>
        <strain evidence="15">KSB-15</strain>
    </source>
</reference>
<evidence type="ECO:0000256" key="4">
    <source>
        <dbReference type="ARBA" id="ARBA00022475"/>
    </source>
</evidence>
<dbReference type="RefSeq" id="WP_220162884.1">
    <property type="nucleotide sequence ID" value="NZ_CP080507.1"/>
</dbReference>
<accession>A0A8F9TWS0</accession>
<keyword evidence="6 13" id="KW-0812">Transmembrane</keyword>
<proteinExistence type="inferred from homology"/>
<evidence type="ECO:0000256" key="7">
    <source>
        <dbReference type="ARBA" id="ARBA00022723"/>
    </source>
</evidence>
<dbReference type="Pfam" id="PF02163">
    <property type="entry name" value="Peptidase_M50"/>
    <property type="match status" value="2"/>
</dbReference>
<keyword evidence="5 15" id="KW-0645">Protease</keyword>
<evidence type="ECO:0000256" key="3">
    <source>
        <dbReference type="ARBA" id="ARBA00007931"/>
    </source>
</evidence>
<keyword evidence="16" id="KW-1185">Reference proteome</keyword>
<keyword evidence="9" id="KW-0862">Zinc</keyword>
<feature type="transmembrane region" description="Helical" evidence="13">
    <location>
        <begin position="101"/>
        <end position="126"/>
    </location>
</feature>
<feature type="domain" description="Peptidase M50" evidence="14">
    <location>
        <begin position="16"/>
        <end position="123"/>
    </location>
</feature>
<evidence type="ECO:0000256" key="5">
    <source>
        <dbReference type="ARBA" id="ARBA00022670"/>
    </source>
</evidence>
<feature type="transmembrane region" description="Helical" evidence="13">
    <location>
        <begin position="174"/>
        <end position="191"/>
    </location>
</feature>
<keyword evidence="4" id="KW-1003">Cell membrane</keyword>
<dbReference type="GO" id="GO:0005886">
    <property type="term" value="C:plasma membrane"/>
    <property type="evidence" value="ECO:0007669"/>
    <property type="project" value="UniProtKB-SubCell"/>
</dbReference>
<sequence>MNSGIDLSHLREGLIFYLVLVVSLCVHEWAHAFVADRLGDDTPRNQGRVTLNPLAHMDMYGTVIFPLACIFLFPGGLLFGWGRPVMINPSNFAPHRTRGELLTTLAGPGSNLVLALLAAVIGGFAFRADPRTLELVRMALMVNVALAVFNLLPVPPLDGGQVLRHVVGMSELTFVRFSRWGFMLVLLAFMIPGVRSALGYLMMAVASPFVAVFKLIAT</sequence>
<evidence type="ECO:0000256" key="6">
    <source>
        <dbReference type="ARBA" id="ARBA00022692"/>
    </source>
</evidence>
<protein>
    <submittedName>
        <fullName evidence="15">Site-2 protease family protein</fullName>
    </submittedName>
</protein>
<feature type="domain" description="Peptidase M50" evidence="14">
    <location>
        <begin position="133"/>
        <end position="176"/>
    </location>
</feature>
<comment type="cofactor">
    <cofactor evidence="1">
        <name>Zn(2+)</name>
        <dbReference type="ChEBI" id="CHEBI:29105"/>
    </cofactor>
</comment>
<evidence type="ECO:0000256" key="11">
    <source>
        <dbReference type="ARBA" id="ARBA00023049"/>
    </source>
</evidence>
<feature type="transmembrane region" description="Helical" evidence="13">
    <location>
        <begin position="198"/>
        <end position="217"/>
    </location>
</feature>
<keyword evidence="11" id="KW-0482">Metalloprotease</keyword>
<dbReference type="GO" id="GO:0006508">
    <property type="term" value="P:proteolysis"/>
    <property type="evidence" value="ECO:0007669"/>
    <property type="project" value="UniProtKB-KW"/>
</dbReference>
<keyword evidence="8" id="KW-0378">Hydrolase</keyword>
<dbReference type="PANTHER" id="PTHR35864:SF1">
    <property type="entry name" value="ZINC METALLOPROTEASE YWHC-RELATED"/>
    <property type="match status" value="1"/>
</dbReference>
<keyword evidence="7" id="KW-0479">Metal-binding</keyword>
<evidence type="ECO:0000256" key="2">
    <source>
        <dbReference type="ARBA" id="ARBA00004651"/>
    </source>
</evidence>
<evidence type="ECO:0000313" key="16">
    <source>
        <dbReference type="Proteomes" id="UP000825051"/>
    </source>
</evidence>
<evidence type="ECO:0000256" key="12">
    <source>
        <dbReference type="ARBA" id="ARBA00023136"/>
    </source>
</evidence>
<evidence type="ECO:0000256" key="9">
    <source>
        <dbReference type="ARBA" id="ARBA00022833"/>
    </source>
</evidence>
<name>A0A8F9TWS0_9BACT</name>
<feature type="transmembrane region" description="Helical" evidence="13">
    <location>
        <begin position="59"/>
        <end position="81"/>
    </location>
</feature>
<dbReference type="GO" id="GO:0008237">
    <property type="term" value="F:metallopeptidase activity"/>
    <property type="evidence" value="ECO:0007669"/>
    <property type="project" value="UniProtKB-KW"/>
</dbReference>
<organism evidence="15 16">
    <name type="scientific">Horticoccus luteus</name>
    <dbReference type="NCBI Taxonomy" id="2862869"/>
    <lineage>
        <taxon>Bacteria</taxon>
        <taxon>Pseudomonadati</taxon>
        <taxon>Verrucomicrobiota</taxon>
        <taxon>Opitutia</taxon>
        <taxon>Opitutales</taxon>
        <taxon>Opitutaceae</taxon>
        <taxon>Horticoccus</taxon>
    </lineage>
</organism>
<feature type="transmembrane region" description="Helical" evidence="13">
    <location>
        <begin position="135"/>
        <end position="154"/>
    </location>
</feature>
<dbReference type="AlphaFoldDB" id="A0A8F9TWS0"/>
<feature type="transmembrane region" description="Helical" evidence="13">
    <location>
        <begin position="14"/>
        <end position="38"/>
    </location>
</feature>
<dbReference type="InterPro" id="IPR044537">
    <property type="entry name" value="Rip2-like"/>
</dbReference>
<evidence type="ECO:0000256" key="10">
    <source>
        <dbReference type="ARBA" id="ARBA00022989"/>
    </source>
</evidence>